<proteinExistence type="predicted"/>
<reference evidence="2" key="1">
    <citation type="submission" date="2016-10" db="EMBL/GenBank/DDBJ databases">
        <authorList>
            <person name="Varghese N."/>
            <person name="Submissions S."/>
        </authorList>
    </citation>
    <scope>NUCLEOTIDE SEQUENCE [LARGE SCALE GENOMIC DNA]</scope>
    <source>
        <strain evidence="2">CGMCC 1.6494</strain>
    </source>
</reference>
<evidence type="ECO:0000313" key="2">
    <source>
        <dbReference type="Proteomes" id="UP000199677"/>
    </source>
</evidence>
<keyword evidence="2" id="KW-1185">Reference proteome</keyword>
<dbReference type="Pfam" id="PF13707">
    <property type="entry name" value="RloB"/>
    <property type="match status" value="1"/>
</dbReference>
<accession>A0A1H0JL28</accession>
<dbReference type="Proteomes" id="UP000199677">
    <property type="component" value="Unassembled WGS sequence"/>
</dbReference>
<protein>
    <submittedName>
        <fullName evidence="1">RloB-like protein</fullName>
    </submittedName>
</protein>
<name>A0A1H0JL28_9GAMM</name>
<organism evidence="1 2">
    <name type="scientific">Vreelandella arcis</name>
    <dbReference type="NCBI Taxonomy" id="416873"/>
    <lineage>
        <taxon>Bacteria</taxon>
        <taxon>Pseudomonadati</taxon>
        <taxon>Pseudomonadota</taxon>
        <taxon>Gammaproteobacteria</taxon>
        <taxon>Oceanospirillales</taxon>
        <taxon>Halomonadaceae</taxon>
        <taxon>Vreelandella</taxon>
    </lineage>
</organism>
<sequence length="222" mass="25658">MGTDDLFHKRKARSAKQLSRRKAKRSPYAKVLVVCEGKKTEPFYFKGIQEHYELNTANVEITGETGSSPKSIWDYARQRYREAKDAGDEFDKVFCVFDKDNHDGYYETCQEIDAAVPKETFYHITSVPCFEYWLLLHFIYTTKPYESLPGNSSAEQALSDLKNYIPDYKKGHRGVFLDLLEQLPQAKAYAQKTLDVTRESGTDNPSTKVHKLVDFLQKIKDM</sequence>
<dbReference type="RefSeq" id="WP_089708457.1">
    <property type="nucleotide sequence ID" value="NZ_FNII01000029.1"/>
</dbReference>
<dbReference type="AlphaFoldDB" id="A0A1H0JL28"/>
<gene>
    <name evidence="1" type="ORF">SAMN04487951_1294</name>
</gene>
<dbReference type="InterPro" id="IPR025591">
    <property type="entry name" value="RloB"/>
</dbReference>
<dbReference type="STRING" id="416873.SAMN04487951_1294"/>
<dbReference type="OrthoDB" id="9796523at2"/>
<dbReference type="EMBL" id="FNII01000029">
    <property type="protein sequence ID" value="SDO44272.1"/>
    <property type="molecule type" value="Genomic_DNA"/>
</dbReference>
<evidence type="ECO:0000313" key="1">
    <source>
        <dbReference type="EMBL" id="SDO44272.1"/>
    </source>
</evidence>